<dbReference type="PROSITE" id="PS51186">
    <property type="entry name" value="GNAT"/>
    <property type="match status" value="1"/>
</dbReference>
<keyword evidence="2" id="KW-0808">Transferase</keyword>
<evidence type="ECO:0000313" key="2">
    <source>
        <dbReference type="EMBL" id="MYL63486.1"/>
    </source>
</evidence>
<dbReference type="SUPFAM" id="SSF55729">
    <property type="entry name" value="Acyl-CoA N-acyltransferases (Nat)"/>
    <property type="match status" value="1"/>
</dbReference>
<dbReference type="EMBL" id="WMEY01000002">
    <property type="protein sequence ID" value="MYL63486.1"/>
    <property type="molecule type" value="Genomic_DNA"/>
</dbReference>
<accession>A0A845EY98</accession>
<protein>
    <submittedName>
        <fullName evidence="2">GNAT family N-acetyltransferase</fullName>
    </submittedName>
</protein>
<dbReference type="GO" id="GO:0016747">
    <property type="term" value="F:acyltransferase activity, transferring groups other than amino-acyl groups"/>
    <property type="evidence" value="ECO:0007669"/>
    <property type="project" value="InterPro"/>
</dbReference>
<sequence>MNGSKRLMYHSLISFEGRKRMNCIFNNLGAIVELSKMHCLLKEGEKMNTELKRLNSTNIEESTKLYMDVFNGEPWNDGWKLEDARERLVDIFKNPKFIGIGIYYDKEKLIGFLLGYTEKWLSSNHYYLNEMCVKTDLQSKGVGSKLLIELENTCEEKNINRIYLLTARAGQAEAFYKKSNFYISPKMIMMSKRLDFN</sequence>
<gene>
    <name evidence="2" type="ORF">GLW07_08985</name>
</gene>
<evidence type="ECO:0000259" key="1">
    <source>
        <dbReference type="PROSITE" id="PS51186"/>
    </source>
</evidence>
<dbReference type="Proteomes" id="UP000447833">
    <property type="component" value="Unassembled WGS sequence"/>
</dbReference>
<dbReference type="CDD" id="cd04301">
    <property type="entry name" value="NAT_SF"/>
    <property type="match status" value="1"/>
</dbReference>
<comment type="caution">
    <text evidence="2">The sequence shown here is derived from an EMBL/GenBank/DDBJ whole genome shotgun (WGS) entry which is preliminary data.</text>
</comment>
<reference evidence="2 3" key="1">
    <citation type="submission" date="2019-11" db="EMBL/GenBank/DDBJ databases">
        <title>Genome sequences of 17 halophilic strains isolated from different environments.</title>
        <authorList>
            <person name="Furrow R.E."/>
        </authorList>
    </citation>
    <scope>NUCLEOTIDE SEQUENCE [LARGE SCALE GENOMIC DNA]</scope>
    <source>
        <strain evidence="2 3">22506_14_FS</strain>
    </source>
</reference>
<feature type="domain" description="N-acetyltransferase" evidence="1">
    <location>
        <begin position="49"/>
        <end position="195"/>
    </location>
</feature>
<dbReference type="Gene3D" id="3.40.630.30">
    <property type="match status" value="1"/>
</dbReference>
<proteinExistence type="predicted"/>
<evidence type="ECO:0000313" key="3">
    <source>
        <dbReference type="Proteomes" id="UP000447833"/>
    </source>
</evidence>
<dbReference type="InterPro" id="IPR016181">
    <property type="entry name" value="Acyl_CoA_acyltransferase"/>
</dbReference>
<dbReference type="InterPro" id="IPR000182">
    <property type="entry name" value="GNAT_dom"/>
</dbReference>
<dbReference type="AlphaFoldDB" id="A0A845EY98"/>
<name>A0A845EY98_9BACL</name>
<dbReference type="Pfam" id="PF00583">
    <property type="entry name" value="Acetyltransf_1"/>
    <property type="match status" value="1"/>
</dbReference>
<organism evidence="2 3">
    <name type="scientific">Guptibacillus hwajinpoensis</name>
    <dbReference type="NCBI Taxonomy" id="208199"/>
    <lineage>
        <taxon>Bacteria</taxon>
        <taxon>Bacillati</taxon>
        <taxon>Bacillota</taxon>
        <taxon>Bacilli</taxon>
        <taxon>Bacillales</taxon>
        <taxon>Guptibacillaceae</taxon>
        <taxon>Guptibacillus</taxon>
    </lineage>
</organism>